<keyword evidence="2" id="KW-0227">DNA damage</keyword>
<gene>
    <name evidence="6" type="ORF">AKO1_013290</name>
</gene>
<evidence type="ECO:0000313" key="7">
    <source>
        <dbReference type="Proteomes" id="UP001431209"/>
    </source>
</evidence>
<sequence>MTSNVQKEDQIRSSIALSVTRIGEEECVKSGATLSSESIQLMTQFVYHFAKHCMAPDMEHFARHRLQNHRKHTMVEILPSDVLLCARKSPSTTDSLVEYQKRQLKRTGRNKKVDAAQQIQDIDFEDDDAFGMLDKYGEDKDEEEESGQEEERPKKKSKLVLRKNV</sequence>
<dbReference type="AlphaFoldDB" id="A0AAW2YZD4"/>
<dbReference type="GO" id="GO:0071821">
    <property type="term" value="C:FANCM-MHF complex"/>
    <property type="evidence" value="ECO:0007669"/>
    <property type="project" value="InterPro"/>
</dbReference>
<proteinExistence type="inferred from homology"/>
<dbReference type="GO" id="GO:0006281">
    <property type="term" value="P:DNA repair"/>
    <property type="evidence" value="ECO:0007669"/>
    <property type="project" value="UniProtKB-KW"/>
</dbReference>
<dbReference type="PANTHER" id="PTHR22980">
    <property type="entry name" value="CORTISTATIN"/>
    <property type="match status" value="1"/>
</dbReference>
<protein>
    <submittedName>
        <fullName evidence="6">Mediator of RNA polymerase II transcription subunit 13</fullName>
    </submittedName>
</protein>
<evidence type="ECO:0000256" key="2">
    <source>
        <dbReference type="ARBA" id="ARBA00022763"/>
    </source>
</evidence>
<comment type="caution">
    <text evidence="6">The sequence shown here is derived from an EMBL/GenBank/DDBJ whole genome shotgun (WGS) entry which is preliminary data.</text>
</comment>
<evidence type="ECO:0000256" key="4">
    <source>
        <dbReference type="ARBA" id="ARBA00023204"/>
    </source>
</evidence>
<dbReference type="Proteomes" id="UP001431209">
    <property type="component" value="Unassembled WGS sequence"/>
</dbReference>
<dbReference type="GO" id="GO:0000712">
    <property type="term" value="P:resolution of meiotic recombination intermediates"/>
    <property type="evidence" value="ECO:0007669"/>
    <property type="project" value="TreeGrafter"/>
</dbReference>
<name>A0AAW2YZD4_9EUKA</name>
<dbReference type="GO" id="GO:0003677">
    <property type="term" value="F:DNA binding"/>
    <property type="evidence" value="ECO:0007669"/>
    <property type="project" value="UniProtKB-KW"/>
</dbReference>
<evidence type="ECO:0000256" key="3">
    <source>
        <dbReference type="ARBA" id="ARBA00023125"/>
    </source>
</evidence>
<dbReference type="Pfam" id="PF15630">
    <property type="entry name" value="CENP-S"/>
    <property type="match status" value="1"/>
</dbReference>
<dbReference type="GO" id="GO:0031297">
    <property type="term" value="P:replication fork processing"/>
    <property type="evidence" value="ECO:0007669"/>
    <property type="project" value="TreeGrafter"/>
</dbReference>
<dbReference type="Gene3D" id="1.10.20.10">
    <property type="entry name" value="Histone, subunit A"/>
    <property type="match status" value="1"/>
</dbReference>
<keyword evidence="4" id="KW-0234">DNA repair</keyword>
<dbReference type="InterPro" id="IPR029003">
    <property type="entry name" value="CENP-S/Mhf1"/>
</dbReference>
<reference evidence="6 7" key="1">
    <citation type="submission" date="2024-03" db="EMBL/GenBank/DDBJ databases">
        <title>The Acrasis kona genome and developmental transcriptomes reveal deep origins of eukaryotic multicellular pathways.</title>
        <authorList>
            <person name="Sheikh S."/>
            <person name="Fu C.-J."/>
            <person name="Brown M.W."/>
            <person name="Baldauf S.L."/>
        </authorList>
    </citation>
    <scope>NUCLEOTIDE SEQUENCE [LARGE SCALE GENOMIC DNA]</scope>
    <source>
        <strain evidence="6 7">ATCC MYA-3509</strain>
    </source>
</reference>
<evidence type="ECO:0000313" key="6">
    <source>
        <dbReference type="EMBL" id="KAL0482024.1"/>
    </source>
</evidence>
<feature type="compositionally biased region" description="Acidic residues" evidence="5">
    <location>
        <begin position="139"/>
        <end position="148"/>
    </location>
</feature>
<dbReference type="GO" id="GO:0003682">
    <property type="term" value="F:chromatin binding"/>
    <property type="evidence" value="ECO:0007669"/>
    <property type="project" value="TreeGrafter"/>
</dbReference>
<feature type="region of interest" description="Disordered" evidence="5">
    <location>
        <begin position="124"/>
        <end position="165"/>
    </location>
</feature>
<accession>A0AAW2YZD4</accession>
<evidence type="ECO:0000256" key="5">
    <source>
        <dbReference type="SAM" id="MobiDB-lite"/>
    </source>
</evidence>
<organism evidence="6 7">
    <name type="scientific">Acrasis kona</name>
    <dbReference type="NCBI Taxonomy" id="1008807"/>
    <lineage>
        <taxon>Eukaryota</taxon>
        <taxon>Discoba</taxon>
        <taxon>Heterolobosea</taxon>
        <taxon>Tetramitia</taxon>
        <taxon>Eutetramitia</taxon>
        <taxon>Acrasidae</taxon>
        <taxon>Acrasis</taxon>
    </lineage>
</organism>
<keyword evidence="3" id="KW-0238">DNA-binding</keyword>
<feature type="compositionally biased region" description="Basic residues" evidence="5">
    <location>
        <begin position="154"/>
        <end position="165"/>
    </location>
</feature>
<comment type="similarity">
    <text evidence="1">Belongs to the TAF9 family. CENP-S/MHF1 subfamily.</text>
</comment>
<keyword evidence="7" id="KW-1185">Reference proteome</keyword>
<dbReference type="InterPro" id="IPR009072">
    <property type="entry name" value="Histone-fold"/>
</dbReference>
<dbReference type="PANTHER" id="PTHR22980:SF0">
    <property type="entry name" value="CENTROMERE PROTEIN S"/>
    <property type="match status" value="1"/>
</dbReference>
<dbReference type="EMBL" id="JAOPGA020000807">
    <property type="protein sequence ID" value="KAL0482024.1"/>
    <property type="molecule type" value="Genomic_DNA"/>
</dbReference>
<evidence type="ECO:0000256" key="1">
    <source>
        <dbReference type="ARBA" id="ARBA00006612"/>
    </source>
</evidence>
<dbReference type="GO" id="GO:0046982">
    <property type="term" value="F:protein heterodimerization activity"/>
    <property type="evidence" value="ECO:0007669"/>
    <property type="project" value="InterPro"/>
</dbReference>